<feature type="transmembrane region" description="Helical" evidence="5">
    <location>
        <begin position="95"/>
        <end position="116"/>
    </location>
</feature>
<dbReference type="PANTHER" id="PTHR42910">
    <property type="entry name" value="TRANSPORTER SCO4007-RELATED"/>
    <property type="match status" value="1"/>
</dbReference>
<evidence type="ECO:0000313" key="8">
    <source>
        <dbReference type="Proteomes" id="UP000268857"/>
    </source>
</evidence>
<feature type="transmembrane region" description="Helical" evidence="5">
    <location>
        <begin position="42"/>
        <end position="59"/>
    </location>
</feature>
<evidence type="ECO:0000259" key="6">
    <source>
        <dbReference type="PROSITE" id="PS50850"/>
    </source>
</evidence>
<keyword evidence="8" id="KW-1185">Reference proteome</keyword>
<dbReference type="InterPro" id="IPR020846">
    <property type="entry name" value="MFS_dom"/>
</dbReference>
<comment type="caution">
    <text evidence="7">The sequence shown here is derived from an EMBL/GenBank/DDBJ whole genome shotgun (WGS) entry which is preliminary data.</text>
</comment>
<dbReference type="InterPro" id="IPR036259">
    <property type="entry name" value="MFS_trans_sf"/>
</dbReference>
<comment type="subcellular location">
    <subcellularLocation>
        <location evidence="1">Cell membrane</location>
        <topology evidence="1">Multi-pass membrane protein</topology>
    </subcellularLocation>
</comment>
<dbReference type="EMBL" id="RSCJ01000006">
    <property type="protein sequence ID" value="RUR83646.1"/>
    <property type="molecule type" value="Genomic_DNA"/>
</dbReference>
<dbReference type="STRING" id="211165.GCA_000317285_00167"/>
<accession>A0A433NL40</accession>
<feature type="transmembrane region" description="Helical" evidence="5">
    <location>
        <begin position="211"/>
        <end position="232"/>
    </location>
</feature>
<feature type="transmembrane region" description="Helical" evidence="5">
    <location>
        <begin position="5"/>
        <end position="22"/>
    </location>
</feature>
<reference evidence="7 8" key="1">
    <citation type="journal article" date="2019" name="Genome Biol. Evol.">
        <title>Day and night: Metabolic profiles and evolutionary relationships of six axenic non-marine cyanobacteria.</title>
        <authorList>
            <person name="Will S.E."/>
            <person name="Henke P."/>
            <person name="Boedeker C."/>
            <person name="Huang S."/>
            <person name="Brinkmann H."/>
            <person name="Rohde M."/>
            <person name="Jarek M."/>
            <person name="Friedl T."/>
            <person name="Seufert S."/>
            <person name="Schumacher M."/>
            <person name="Overmann J."/>
            <person name="Neumann-Schaal M."/>
            <person name="Petersen J."/>
        </authorList>
    </citation>
    <scope>NUCLEOTIDE SEQUENCE [LARGE SCALE GENOMIC DNA]</scope>
    <source>
        <strain evidence="7 8">PCC 6912</strain>
    </source>
</reference>
<sequence length="386" mass="41013">MTLQIFWLMAITCAVAVANLYYNQPILAAIAESFNASADQVGWIPTLTQLGYASGLLLFVPLGDRLERRQLIVTMLLITASVLIIAALSPNLNSLVVASYGIGATTIVAQILLPFATELVPPNAQGKIVGNLMSALFVGSLLARPVGGWLGEQYGWRSIYWSAGGGMTALAIASAQLLPKSQPTLKLTYLQLLQSLWGLVKSQPVLREASLIQAILFGALSVFWSTLAFLLTRPPYSYGSNVVGLFGFVGIGGILAAPVLGQIADRGTAKTLRSMVGMALLASIAAYLIFWKFETQVWGLIVGSMLLNLSSQGALVANQVKVYSLLPDARSRLNTVFMVSTFLGASLGSVVGTYGWSAFQWTGVCLAGLLLIGIAGIWFGTIDIST</sequence>
<dbReference type="InterPro" id="IPR011701">
    <property type="entry name" value="MFS"/>
</dbReference>
<dbReference type="CDD" id="cd17324">
    <property type="entry name" value="MFS_NepI_like"/>
    <property type="match status" value="1"/>
</dbReference>
<gene>
    <name evidence="7" type="ORF">PCC6912_18890</name>
</gene>
<keyword evidence="4 5" id="KW-0472">Membrane</keyword>
<keyword evidence="2 5" id="KW-0812">Transmembrane</keyword>
<dbReference type="GO" id="GO:0022857">
    <property type="term" value="F:transmembrane transporter activity"/>
    <property type="evidence" value="ECO:0007669"/>
    <property type="project" value="InterPro"/>
</dbReference>
<dbReference type="PROSITE" id="PS50850">
    <property type="entry name" value="MFS"/>
    <property type="match status" value="1"/>
</dbReference>
<dbReference type="SUPFAM" id="SSF103473">
    <property type="entry name" value="MFS general substrate transporter"/>
    <property type="match status" value="1"/>
</dbReference>
<feature type="transmembrane region" description="Helical" evidence="5">
    <location>
        <begin position="128"/>
        <end position="147"/>
    </location>
</feature>
<proteinExistence type="predicted"/>
<evidence type="ECO:0000256" key="4">
    <source>
        <dbReference type="ARBA" id="ARBA00023136"/>
    </source>
</evidence>
<evidence type="ECO:0000256" key="3">
    <source>
        <dbReference type="ARBA" id="ARBA00022989"/>
    </source>
</evidence>
<evidence type="ECO:0000256" key="5">
    <source>
        <dbReference type="SAM" id="Phobius"/>
    </source>
</evidence>
<feature type="transmembrane region" description="Helical" evidence="5">
    <location>
        <begin position="71"/>
        <end position="89"/>
    </location>
</feature>
<dbReference type="OrthoDB" id="9815356at2"/>
<evidence type="ECO:0000256" key="1">
    <source>
        <dbReference type="ARBA" id="ARBA00004651"/>
    </source>
</evidence>
<evidence type="ECO:0000256" key="2">
    <source>
        <dbReference type="ARBA" id="ARBA00022692"/>
    </source>
</evidence>
<protein>
    <submittedName>
        <fullName evidence="7">MFS transporter</fullName>
    </submittedName>
</protein>
<dbReference type="AlphaFoldDB" id="A0A433NL40"/>
<dbReference type="Gene3D" id="1.20.1250.20">
    <property type="entry name" value="MFS general substrate transporter like domains"/>
    <property type="match status" value="1"/>
</dbReference>
<feature type="transmembrane region" description="Helical" evidence="5">
    <location>
        <begin position="238"/>
        <end position="260"/>
    </location>
</feature>
<evidence type="ECO:0000313" key="7">
    <source>
        <dbReference type="EMBL" id="RUR83646.1"/>
    </source>
</evidence>
<dbReference type="Pfam" id="PF07690">
    <property type="entry name" value="MFS_1"/>
    <property type="match status" value="1"/>
</dbReference>
<name>A0A433NL40_CHLFR</name>
<feature type="transmembrane region" description="Helical" evidence="5">
    <location>
        <begin position="272"/>
        <end position="291"/>
    </location>
</feature>
<dbReference type="Proteomes" id="UP000268857">
    <property type="component" value="Unassembled WGS sequence"/>
</dbReference>
<dbReference type="RefSeq" id="WP_016877503.1">
    <property type="nucleotide sequence ID" value="NZ_AJLN01000016.1"/>
</dbReference>
<dbReference type="PANTHER" id="PTHR42910:SF1">
    <property type="entry name" value="MAJOR FACILITATOR SUPERFAMILY (MFS) PROFILE DOMAIN-CONTAINING PROTEIN"/>
    <property type="match status" value="1"/>
</dbReference>
<dbReference type="GO" id="GO:0005886">
    <property type="term" value="C:plasma membrane"/>
    <property type="evidence" value="ECO:0007669"/>
    <property type="project" value="UniProtKB-SubCell"/>
</dbReference>
<keyword evidence="3 5" id="KW-1133">Transmembrane helix</keyword>
<feature type="transmembrane region" description="Helical" evidence="5">
    <location>
        <begin position="361"/>
        <end position="382"/>
    </location>
</feature>
<organism evidence="7 8">
    <name type="scientific">Chlorogloeopsis fritschii PCC 6912</name>
    <dbReference type="NCBI Taxonomy" id="211165"/>
    <lineage>
        <taxon>Bacteria</taxon>
        <taxon>Bacillati</taxon>
        <taxon>Cyanobacteriota</taxon>
        <taxon>Cyanophyceae</taxon>
        <taxon>Nostocales</taxon>
        <taxon>Chlorogloeopsidaceae</taxon>
        <taxon>Chlorogloeopsis</taxon>
    </lineage>
</organism>
<feature type="transmembrane region" description="Helical" evidence="5">
    <location>
        <begin position="297"/>
        <end position="316"/>
    </location>
</feature>
<feature type="transmembrane region" description="Helical" evidence="5">
    <location>
        <begin position="336"/>
        <end position="355"/>
    </location>
</feature>
<feature type="domain" description="Major facilitator superfamily (MFS) profile" evidence="6">
    <location>
        <begin position="1"/>
        <end position="385"/>
    </location>
</feature>